<gene>
    <name evidence="1" type="ORF">ABB07_23255</name>
</gene>
<keyword evidence="2" id="KW-1185">Reference proteome</keyword>
<dbReference type="InterPro" id="IPR046300">
    <property type="entry name" value="DUF6415"/>
</dbReference>
<sequence length="125" mass="13506">MARRTAAEATGSKPVPIDVQTMRETATRLLSEDAELPSTEELETLTLLLRGMVMLAIPEIEKATGRLPEDDVPRACALACVGEARMRLRLEPSNGSFPAGVAHAQRLARSVRALADHYVNLGGEQ</sequence>
<evidence type="ECO:0000313" key="1">
    <source>
        <dbReference type="EMBL" id="AKJ12844.1"/>
    </source>
</evidence>
<proteinExistence type="predicted"/>
<accession>A0ABN4GKC7</accession>
<dbReference type="Pfam" id="PF19979">
    <property type="entry name" value="DUF6415"/>
    <property type="match status" value="1"/>
</dbReference>
<reference evidence="1 2" key="1">
    <citation type="journal article" date="2015" name="ISME J.">
        <title>Draft Genome Sequence of Streptomyces incarnatus NRRL8089, which Produces the Nucleoside Antibiotic Sinefungin.</title>
        <authorList>
            <person name="Oshima K."/>
            <person name="Hattori M."/>
            <person name="Shimizu H."/>
            <person name="Fukuda K."/>
            <person name="Nemoto M."/>
            <person name="Inagaki K."/>
            <person name="Tamura T."/>
        </authorList>
    </citation>
    <scope>NUCLEOTIDE SEQUENCE [LARGE SCALE GENOMIC DNA]</scope>
    <source>
        <strain evidence="1 2">NRRL 8089</strain>
    </source>
</reference>
<dbReference type="RefSeq" id="WP_208900576.1">
    <property type="nucleotide sequence ID" value="NZ_CP011497.1"/>
</dbReference>
<dbReference type="Proteomes" id="UP000035366">
    <property type="component" value="Chromosome"/>
</dbReference>
<protein>
    <submittedName>
        <fullName evidence="1">Uncharacterized protein</fullName>
    </submittedName>
</protein>
<dbReference type="EMBL" id="CP011497">
    <property type="protein sequence ID" value="AKJ12844.1"/>
    <property type="molecule type" value="Genomic_DNA"/>
</dbReference>
<name>A0ABN4GKC7_9ACTN</name>
<evidence type="ECO:0000313" key="2">
    <source>
        <dbReference type="Proteomes" id="UP000035366"/>
    </source>
</evidence>
<organism evidence="1 2">
    <name type="scientific">Streptomyces incarnatus</name>
    <dbReference type="NCBI Taxonomy" id="665007"/>
    <lineage>
        <taxon>Bacteria</taxon>
        <taxon>Bacillati</taxon>
        <taxon>Actinomycetota</taxon>
        <taxon>Actinomycetes</taxon>
        <taxon>Kitasatosporales</taxon>
        <taxon>Streptomycetaceae</taxon>
        <taxon>Streptomyces</taxon>
    </lineage>
</organism>